<dbReference type="PANTHER" id="PTHR42964">
    <property type="entry name" value="ENOYL-COA HYDRATASE"/>
    <property type="match status" value="1"/>
</dbReference>
<dbReference type="Proteomes" id="UP000309174">
    <property type="component" value="Unassembled WGS sequence"/>
</dbReference>
<dbReference type="Gene3D" id="3.90.226.10">
    <property type="entry name" value="2-enoyl-CoA Hydratase, Chain A, domain 1"/>
    <property type="match status" value="1"/>
</dbReference>
<dbReference type="InterPro" id="IPR051683">
    <property type="entry name" value="Enoyl-CoA_Hydratase/Isomerase"/>
</dbReference>
<name>A0A5C4JFW6_9ACTN</name>
<dbReference type="PANTHER" id="PTHR42964:SF1">
    <property type="entry name" value="POLYKETIDE BIOSYNTHESIS ENOYL-COA HYDRATASE PKSH-RELATED"/>
    <property type="match status" value="1"/>
</dbReference>
<dbReference type="EMBL" id="VCKW01000038">
    <property type="protein sequence ID" value="TMR03677.1"/>
    <property type="molecule type" value="Genomic_DNA"/>
</dbReference>
<comment type="caution">
    <text evidence="2">The sequence shown here is derived from an EMBL/GenBank/DDBJ whole genome shotgun (WGS) entry which is preliminary data.</text>
</comment>
<proteinExistence type="inferred from homology"/>
<accession>A0A5C4JFW6</accession>
<dbReference type="OrthoDB" id="370015at2"/>
<dbReference type="AlphaFoldDB" id="A0A5C4JFW6"/>
<gene>
    <name evidence="2" type="ORF">ETD83_10120</name>
</gene>
<dbReference type="GO" id="GO:0008300">
    <property type="term" value="P:isoprenoid catabolic process"/>
    <property type="evidence" value="ECO:0007669"/>
    <property type="project" value="TreeGrafter"/>
</dbReference>
<dbReference type="InterPro" id="IPR001753">
    <property type="entry name" value="Enoyl-CoA_hydra/iso"/>
</dbReference>
<sequence length="268" mass="28682">MDPIADHDLVRYEDLSDGVARITLNRPEKRNAMSRAARAALLDVLDRCDGDAKVIVLTGAGPAFCAGVDLKESAEEDIDADRRGAGRRTSWLTVQERIRQHSAIVIAAVNGYALGGGLTLINSSDLAVAADDAPIGMPEVGFGLYPGLAGPSTQLRLGAKRAAWMVLTADRITGATAAEWGLVNAAVPAAELQSAALDLARRVARHNAVTLTWAKRALHEIPMYISDWTKALEYGEDVRNQITARSNVLDDRHATHRMAVGRTGDGAR</sequence>
<dbReference type="RefSeq" id="WP_138644813.1">
    <property type="nucleotide sequence ID" value="NZ_VCKW01000038.1"/>
</dbReference>
<dbReference type="InterPro" id="IPR029045">
    <property type="entry name" value="ClpP/crotonase-like_dom_sf"/>
</dbReference>
<dbReference type="Pfam" id="PF00378">
    <property type="entry name" value="ECH_1"/>
    <property type="match status" value="1"/>
</dbReference>
<evidence type="ECO:0000313" key="3">
    <source>
        <dbReference type="Proteomes" id="UP000309174"/>
    </source>
</evidence>
<keyword evidence="2" id="KW-0413">Isomerase</keyword>
<evidence type="ECO:0000256" key="1">
    <source>
        <dbReference type="ARBA" id="ARBA00005254"/>
    </source>
</evidence>
<comment type="similarity">
    <text evidence="1">Belongs to the enoyl-CoA hydratase/isomerase family.</text>
</comment>
<keyword evidence="3" id="KW-1185">Reference proteome</keyword>
<evidence type="ECO:0000313" key="2">
    <source>
        <dbReference type="EMBL" id="TMR03677.1"/>
    </source>
</evidence>
<reference evidence="2 3" key="1">
    <citation type="submission" date="2019-05" db="EMBL/GenBank/DDBJ databases">
        <title>Draft genome sequence of Actinomadura sp. 14C53.</title>
        <authorList>
            <person name="Saricaoglu S."/>
            <person name="Isik K."/>
        </authorList>
    </citation>
    <scope>NUCLEOTIDE SEQUENCE [LARGE SCALE GENOMIC DNA]</scope>
    <source>
        <strain evidence="2 3">14C53</strain>
    </source>
</reference>
<dbReference type="CDD" id="cd06558">
    <property type="entry name" value="crotonase-like"/>
    <property type="match status" value="1"/>
</dbReference>
<organism evidence="2 3">
    <name type="scientific">Actinomadura soli</name>
    <dbReference type="NCBI Taxonomy" id="2508997"/>
    <lineage>
        <taxon>Bacteria</taxon>
        <taxon>Bacillati</taxon>
        <taxon>Actinomycetota</taxon>
        <taxon>Actinomycetes</taxon>
        <taxon>Streptosporangiales</taxon>
        <taxon>Thermomonosporaceae</taxon>
        <taxon>Actinomadura</taxon>
    </lineage>
</organism>
<protein>
    <submittedName>
        <fullName evidence="2">Enoyl-CoA hydratase/isomerase family protein</fullName>
    </submittedName>
</protein>
<dbReference type="GO" id="GO:0016853">
    <property type="term" value="F:isomerase activity"/>
    <property type="evidence" value="ECO:0007669"/>
    <property type="project" value="UniProtKB-KW"/>
</dbReference>
<dbReference type="SUPFAM" id="SSF52096">
    <property type="entry name" value="ClpP/crotonase"/>
    <property type="match status" value="1"/>
</dbReference>